<dbReference type="InterPro" id="IPR036390">
    <property type="entry name" value="WH_DNA-bd_sf"/>
</dbReference>
<keyword evidence="2" id="KW-0238">DNA-binding</keyword>
<dbReference type="EMBL" id="LAZR01019996">
    <property type="protein sequence ID" value="KKL90475.1"/>
    <property type="molecule type" value="Genomic_DNA"/>
</dbReference>
<dbReference type="SUPFAM" id="SSF46785">
    <property type="entry name" value="Winged helix' DNA-binding domain"/>
    <property type="match status" value="1"/>
</dbReference>
<feature type="non-terminal residue" evidence="4">
    <location>
        <position position="136"/>
    </location>
</feature>
<sequence length="136" mass="15569">MVHNNEAISNFIETWGVMGSVWGINSSTARVHALLILSEDPLSLDDVASRLEISRGNASMCLKELRNWRVIKQIKEPGDRKDYYVSESDAWKMFFAIIRERKRREFDPLVETVQNTLCSLKEQGGGNKGEVQNRLK</sequence>
<keyword evidence="3" id="KW-0804">Transcription</keyword>
<protein>
    <recommendedName>
        <fullName evidence="5">HTH arsR-type domain-containing protein</fullName>
    </recommendedName>
</protein>
<dbReference type="AlphaFoldDB" id="A0A0F9I9I4"/>
<dbReference type="InterPro" id="IPR036388">
    <property type="entry name" value="WH-like_DNA-bd_sf"/>
</dbReference>
<dbReference type="GO" id="GO:0003700">
    <property type="term" value="F:DNA-binding transcription factor activity"/>
    <property type="evidence" value="ECO:0007669"/>
    <property type="project" value="InterPro"/>
</dbReference>
<name>A0A0F9I9I4_9ZZZZ</name>
<dbReference type="InterPro" id="IPR026282">
    <property type="entry name" value="MJ1563"/>
</dbReference>
<evidence type="ECO:0000256" key="1">
    <source>
        <dbReference type="ARBA" id="ARBA00023015"/>
    </source>
</evidence>
<accession>A0A0F9I9I4</accession>
<gene>
    <name evidence="4" type="ORF">LCGC14_1904290</name>
</gene>
<dbReference type="InterPro" id="IPR011991">
    <property type="entry name" value="ArsR-like_HTH"/>
</dbReference>
<evidence type="ECO:0000313" key="4">
    <source>
        <dbReference type="EMBL" id="KKL90475.1"/>
    </source>
</evidence>
<dbReference type="GO" id="GO:0003677">
    <property type="term" value="F:DNA binding"/>
    <property type="evidence" value="ECO:0007669"/>
    <property type="project" value="UniProtKB-KW"/>
</dbReference>
<proteinExistence type="predicted"/>
<dbReference type="PANTHER" id="PTHR38465">
    <property type="entry name" value="HTH-TYPE TRANSCRIPTIONAL REGULATOR MJ1563-RELATED"/>
    <property type="match status" value="1"/>
</dbReference>
<organism evidence="4">
    <name type="scientific">marine sediment metagenome</name>
    <dbReference type="NCBI Taxonomy" id="412755"/>
    <lineage>
        <taxon>unclassified sequences</taxon>
        <taxon>metagenomes</taxon>
        <taxon>ecological metagenomes</taxon>
    </lineage>
</organism>
<evidence type="ECO:0000256" key="2">
    <source>
        <dbReference type="ARBA" id="ARBA00023125"/>
    </source>
</evidence>
<evidence type="ECO:0008006" key="5">
    <source>
        <dbReference type="Google" id="ProtNLM"/>
    </source>
</evidence>
<dbReference type="CDD" id="cd00090">
    <property type="entry name" value="HTH_ARSR"/>
    <property type="match status" value="1"/>
</dbReference>
<reference evidence="4" key="1">
    <citation type="journal article" date="2015" name="Nature">
        <title>Complex archaea that bridge the gap between prokaryotes and eukaryotes.</title>
        <authorList>
            <person name="Spang A."/>
            <person name="Saw J.H."/>
            <person name="Jorgensen S.L."/>
            <person name="Zaremba-Niedzwiedzka K."/>
            <person name="Martijn J."/>
            <person name="Lind A.E."/>
            <person name="van Eijk R."/>
            <person name="Schleper C."/>
            <person name="Guy L."/>
            <person name="Ettema T.J."/>
        </authorList>
    </citation>
    <scope>NUCLEOTIDE SEQUENCE</scope>
</reference>
<keyword evidence="1" id="KW-0805">Transcription regulation</keyword>
<dbReference type="PANTHER" id="PTHR38465:SF1">
    <property type="entry name" value="HTH-TYPE TRANSCRIPTIONAL REGULATOR MJ1563-RELATED"/>
    <property type="match status" value="1"/>
</dbReference>
<dbReference type="Gene3D" id="1.10.10.10">
    <property type="entry name" value="Winged helix-like DNA-binding domain superfamily/Winged helix DNA-binding domain"/>
    <property type="match status" value="1"/>
</dbReference>
<dbReference type="InterPro" id="IPR052362">
    <property type="entry name" value="HTH-GbsR_regulator"/>
</dbReference>
<comment type="caution">
    <text evidence="4">The sequence shown here is derived from an EMBL/GenBank/DDBJ whole genome shotgun (WGS) entry which is preliminary data.</text>
</comment>
<evidence type="ECO:0000256" key="3">
    <source>
        <dbReference type="ARBA" id="ARBA00023163"/>
    </source>
</evidence>
<dbReference type="PIRSF" id="PIRSF006707">
    <property type="entry name" value="MJ1563"/>
    <property type="match status" value="1"/>
</dbReference>